<keyword evidence="1" id="KW-0472">Membrane</keyword>
<keyword evidence="3" id="KW-1185">Reference proteome</keyword>
<accession>A0A1V3IIT2</accession>
<feature type="transmembrane region" description="Helical" evidence="1">
    <location>
        <begin position="46"/>
        <end position="69"/>
    </location>
</feature>
<proteinExistence type="predicted"/>
<comment type="caution">
    <text evidence="2">The sequence shown here is derived from an EMBL/GenBank/DDBJ whole genome shotgun (WGS) entry which is preliminary data.</text>
</comment>
<dbReference type="EMBL" id="MLHJ01000094">
    <property type="protein sequence ID" value="OOF41020.1"/>
    <property type="molecule type" value="Genomic_DNA"/>
</dbReference>
<feature type="transmembrane region" description="Helical" evidence="1">
    <location>
        <begin position="6"/>
        <end position="25"/>
    </location>
</feature>
<keyword evidence="1" id="KW-1133">Transmembrane helix</keyword>
<organism evidence="2 3">
    <name type="scientific">Rodentibacter rarus</name>
    <dbReference type="NCBI Taxonomy" id="1908260"/>
    <lineage>
        <taxon>Bacteria</taxon>
        <taxon>Pseudomonadati</taxon>
        <taxon>Pseudomonadota</taxon>
        <taxon>Gammaproteobacteria</taxon>
        <taxon>Pasteurellales</taxon>
        <taxon>Pasteurellaceae</taxon>
        <taxon>Rodentibacter</taxon>
    </lineage>
</organism>
<protein>
    <submittedName>
        <fullName evidence="2">Uncharacterized protein</fullName>
    </submittedName>
</protein>
<reference evidence="2 3" key="1">
    <citation type="submission" date="2016-10" db="EMBL/GenBank/DDBJ databases">
        <title>Rodentibacter gen. nov. and new species.</title>
        <authorList>
            <person name="Christensen H."/>
        </authorList>
    </citation>
    <scope>NUCLEOTIDE SEQUENCE [LARGE SCALE GENOMIC DNA]</scope>
    <source>
        <strain evidence="2 3">CCUG17206</strain>
    </source>
</reference>
<name>A0A1V3IIT2_9PAST</name>
<evidence type="ECO:0000313" key="2">
    <source>
        <dbReference type="EMBL" id="OOF41020.1"/>
    </source>
</evidence>
<evidence type="ECO:0000256" key="1">
    <source>
        <dbReference type="SAM" id="Phobius"/>
    </source>
</evidence>
<gene>
    <name evidence="2" type="ORF">BKK50_09005</name>
</gene>
<sequence>MLDIYTSIGVTTIIIGLFIFIFIPTKKWILDELGLKNYKLLISSSISLIIIGMFVIIISLVHDLISILGKVF</sequence>
<dbReference type="STRING" id="1908260.BKK50_09005"/>
<dbReference type="Proteomes" id="UP000189433">
    <property type="component" value="Unassembled WGS sequence"/>
</dbReference>
<dbReference type="AlphaFoldDB" id="A0A1V3IIT2"/>
<evidence type="ECO:0000313" key="3">
    <source>
        <dbReference type="Proteomes" id="UP000189433"/>
    </source>
</evidence>
<keyword evidence="1" id="KW-0812">Transmembrane</keyword>